<reference evidence="2 3" key="1">
    <citation type="submission" date="2016-06" db="EMBL/GenBank/DDBJ databases">
        <title>Insight into the functional genes involving in sulfur oxidation in Pearl River water.</title>
        <authorList>
            <person name="Luo J."/>
            <person name="Tan X."/>
            <person name="Lin W."/>
        </authorList>
    </citation>
    <scope>NUCLEOTIDE SEQUENCE [LARGE SCALE GENOMIC DNA]</scope>
    <source>
        <strain evidence="2 3">LS2</strain>
    </source>
</reference>
<dbReference type="KEGG" id="haz:A9404_00380"/>
<evidence type="ECO:0000313" key="2">
    <source>
        <dbReference type="EMBL" id="ANJ66040.1"/>
    </source>
</evidence>
<evidence type="ECO:0000313" key="3">
    <source>
        <dbReference type="Proteomes" id="UP000078596"/>
    </source>
</evidence>
<keyword evidence="1" id="KW-0812">Transmembrane</keyword>
<name>A0A191ZDU6_9GAMM</name>
<organism evidence="2 3">
    <name type="scientific">Halothiobacillus diazotrophicus</name>
    <dbReference type="NCBI Taxonomy" id="1860122"/>
    <lineage>
        <taxon>Bacteria</taxon>
        <taxon>Pseudomonadati</taxon>
        <taxon>Pseudomonadota</taxon>
        <taxon>Gammaproteobacteria</taxon>
        <taxon>Chromatiales</taxon>
        <taxon>Halothiobacillaceae</taxon>
        <taxon>Halothiobacillus</taxon>
    </lineage>
</organism>
<accession>A0A191ZDU6</accession>
<feature type="transmembrane region" description="Helical" evidence="1">
    <location>
        <begin position="62"/>
        <end position="86"/>
    </location>
</feature>
<keyword evidence="1" id="KW-1133">Transmembrane helix</keyword>
<dbReference type="AlphaFoldDB" id="A0A191ZDU6"/>
<feature type="transmembrane region" description="Helical" evidence="1">
    <location>
        <begin position="119"/>
        <end position="138"/>
    </location>
</feature>
<feature type="transmembrane region" description="Helical" evidence="1">
    <location>
        <begin position="173"/>
        <end position="191"/>
    </location>
</feature>
<keyword evidence="3" id="KW-1185">Reference proteome</keyword>
<proteinExistence type="predicted"/>
<evidence type="ECO:0000256" key="1">
    <source>
        <dbReference type="SAM" id="Phobius"/>
    </source>
</evidence>
<feature type="transmembrane region" description="Helical" evidence="1">
    <location>
        <begin position="98"/>
        <end position="114"/>
    </location>
</feature>
<keyword evidence="1" id="KW-0472">Membrane</keyword>
<dbReference type="STRING" id="1860122.A9404_00380"/>
<protein>
    <submittedName>
        <fullName evidence="2">Uncharacterized protein</fullName>
    </submittedName>
</protein>
<dbReference type="Proteomes" id="UP000078596">
    <property type="component" value="Chromosome"/>
</dbReference>
<dbReference type="EMBL" id="CP016027">
    <property type="protein sequence ID" value="ANJ66040.1"/>
    <property type="molecule type" value="Genomic_DNA"/>
</dbReference>
<sequence>MSITCKKCGTGNPDDSAIICPHCGVVYAKAASAPQHARYPRDPQPDVADDQPKSRSFSVLNLGLIFIGAAVLAAGCFMPIVSIGVLKFSYYKNGHGDGLYVLILAGLILLGALGKSRPIAGFLGFICLGLISFDLYMATQKISEMQDKVAHDVQGNPFAGLALAVSNSVSLEWGWGVMYLGGILVLLGALLSNRMLKEQYAD</sequence>
<gene>
    <name evidence="2" type="ORF">A9404_00380</name>
</gene>